<dbReference type="InterPro" id="IPR006016">
    <property type="entry name" value="UspA"/>
</dbReference>
<dbReference type="InterPro" id="IPR014729">
    <property type="entry name" value="Rossmann-like_a/b/a_fold"/>
</dbReference>
<evidence type="ECO:0000313" key="4">
    <source>
        <dbReference type="Proteomes" id="UP000298337"/>
    </source>
</evidence>
<feature type="domain" description="UspA" evidence="2">
    <location>
        <begin position="27"/>
        <end position="157"/>
    </location>
</feature>
<comment type="caution">
    <text evidence="3">The sequence shown here is derived from an EMBL/GenBank/DDBJ whole genome shotgun (WGS) entry which is preliminary data.</text>
</comment>
<evidence type="ECO:0000313" key="3">
    <source>
        <dbReference type="EMBL" id="TGE08719.1"/>
    </source>
</evidence>
<sequence>MTSSTPFSATSVALSPLAPAPAKPMSLLILTDFFQASNRALDYATNLAEPLAARLVLLHVRRNFPLDPEMFTGELSHLSQEASAVALRSMARQLAVPVVAEVGHGRVAYAVADAVCRHQPSLIVLGRPDYSTTPDELVQTTSLDILRIAPYPMLVVPHHLQTVALPRRVLLAVDGEPFTLGTHAGAVRQLLTSLGATLTVLHVAPEGEVEPMTSQALETVRQTGLANDLPTVETRTVTHARAAEGILEAATSPDYDMVAVVARPRSFLGHLFHRSVTAQVLLHSTLPVLVLPAAE</sequence>
<comment type="similarity">
    <text evidence="1">Belongs to the universal stress protein A family.</text>
</comment>
<protein>
    <submittedName>
        <fullName evidence="3">Universal stress protein</fullName>
    </submittedName>
</protein>
<dbReference type="EMBL" id="SRLA01000002">
    <property type="protein sequence ID" value="TGE08719.1"/>
    <property type="molecule type" value="Genomic_DNA"/>
</dbReference>
<evidence type="ECO:0000256" key="1">
    <source>
        <dbReference type="ARBA" id="ARBA00008791"/>
    </source>
</evidence>
<proteinExistence type="inferred from homology"/>
<gene>
    <name evidence="3" type="ORF">EU556_13605</name>
</gene>
<dbReference type="Pfam" id="PF00582">
    <property type="entry name" value="Usp"/>
    <property type="match status" value="2"/>
</dbReference>
<reference evidence="3 4" key="1">
    <citation type="submission" date="2019-04" db="EMBL/GenBank/DDBJ databases">
        <authorList>
            <person name="Feng G."/>
            <person name="Zhang J."/>
            <person name="Zhu H."/>
        </authorList>
    </citation>
    <scope>NUCLEOTIDE SEQUENCE [LARGE SCALE GENOMIC DNA]</scope>
    <source>
        <strain evidence="3 4">92R-1</strain>
    </source>
</reference>
<feature type="domain" description="UspA" evidence="2">
    <location>
        <begin position="167"/>
        <end position="292"/>
    </location>
</feature>
<dbReference type="Gene3D" id="3.40.50.620">
    <property type="entry name" value="HUPs"/>
    <property type="match status" value="2"/>
</dbReference>
<keyword evidence="4" id="KW-1185">Reference proteome</keyword>
<dbReference type="RefSeq" id="WP_135434629.1">
    <property type="nucleotide sequence ID" value="NZ_SRLA01000002.1"/>
</dbReference>
<dbReference type="OrthoDB" id="871451at2"/>
<dbReference type="SUPFAM" id="SSF52402">
    <property type="entry name" value="Adenine nucleotide alpha hydrolases-like"/>
    <property type="match status" value="2"/>
</dbReference>
<dbReference type="CDD" id="cd00293">
    <property type="entry name" value="USP-like"/>
    <property type="match status" value="2"/>
</dbReference>
<dbReference type="Proteomes" id="UP000298337">
    <property type="component" value="Unassembled WGS sequence"/>
</dbReference>
<dbReference type="PANTHER" id="PTHR46268:SF6">
    <property type="entry name" value="UNIVERSAL STRESS PROTEIN UP12"/>
    <property type="match status" value="1"/>
</dbReference>
<accession>A0A4Z0P970</accession>
<organism evidence="3 4">
    <name type="scientific">Hymenobacter fodinae</name>
    <dbReference type="NCBI Taxonomy" id="2510796"/>
    <lineage>
        <taxon>Bacteria</taxon>
        <taxon>Pseudomonadati</taxon>
        <taxon>Bacteroidota</taxon>
        <taxon>Cytophagia</taxon>
        <taxon>Cytophagales</taxon>
        <taxon>Hymenobacteraceae</taxon>
        <taxon>Hymenobacter</taxon>
    </lineage>
</organism>
<evidence type="ECO:0000259" key="2">
    <source>
        <dbReference type="Pfam" id="PF00582"/>
    </source>
</evidence>
<dbReference type="AlphaFoldDB" id="A0A4Z0P970"/>
<dbReference type="PANTHER" id="PTHR46268">
    <property type="entry name" value="STRESS RESPONSE PROTEIN NHAX"/>
    <property type="match status" value="1"/>
</dbReference>
<name>A0A4Z0P970_9BACT</name>